<feature type="non-terminal residue" evidence="2">
    <location>
        <position position="62"/>
    </location>
</feature>
<evidence type="ECO:0000313" key="3">
    <source>
        <dbReference type="Proteomes" id="UP000681720"/>
    </source>
</evidence>
<dbReference type="AlphaFoldDB" id="A0A8S3CS18"/>
<dbReference type="EMBL" id="CAJOBH010121982">
    <property type="protein sequence ID" value="CAF4715785.1"/>
    <property type="molecule type" value="Genomic_DNA"/>
</dbReference>
<sequence>LIVDHNTTITNSLARDNPVEIRPLLLSARSLTYETSQDLSHVRIDENQPTQDFKQIHSVDLT</sequence>
<feature type="non-terminal residue" evidence="2">
    <location>
        <position position="1"/>
    </location>
</feature>
<evidence type="ECO:0000313" key="1">
    <source>
        <dbReference type="EMBL" id="CAF4715785.1"/>
    </source>
</evidence>
<dbReference type="Proteomes" id="UP000681967">
    <property type="component" value="Unassembled WGS sequence"/>
</dbReference>
<comment type="caution">
    <text evidence="2">The sequence shown here is derived from an EMBL/GenBank/DDBJ whole genome shotgun (WGS) entry which is preliminary data.</text>
</comment>
<organism evidence="2 3">
    <name type="scientific">Rotaria magnacalcarata</name>
    <dbReference type="NCBI Taxonomy" id="392030"/>
    <lineage>
        <taxon>Eukaryota</taxon>
        <taxon>Metazoa</taxon>
        <taxon>Spiralia</taxon>
        <taxon>Gnathifera</taxon>
        <taxon>Rotifera</taxon>
        <taxon>Eurotatoria</taxon>
        <taxon>Bdelloidea</taxon>
        <taxon>Philodinida</taxon>
        <taxon>Philodinidae</taxon>
        <taxon>Rotaria</taxon>
    </lineage>
</organism>
<gene>
    <name evidence="1" type="ORF">BYL167_LOCUS44669</name>
    <name evidence="2" type="ORF">GIL414_LOCUS52513</name>
</gene>
<proteinExistence type="predicted"/>
<name>A0A8S3CS18_9BILA</name>
<evidence type="ECO:0000313" key="2">
    <source>
        <dbReference type="EMBL" id="CAF4915116.1"/>
    </source>
</evidence>
<dbReference type="EMBL" id="CAJOBJ010180180">
    <property type="protein sequence ID" value="CAF4915116.1"/>
    <property type="molecule type" value="Genomic_DNA"/>
</dbReference>
<accession>A0A8S3CS18</accession>
<protein>
    <submittedName>
        <fullName evidence="2">Uncharacterized protein</fullName>
    </submittedName>
</protein>
<dbReference type="Proteomes" id="UP000681720">
    <property type="component" value="Unassembled WGS sequence"/>
</dbReference>
<reference evidence="2" key="1">
    <citation type="submission" date="2021-02" db="EMBL/GenBank/DDBJ databases">
        <authorList>
            <person name="Nowell W R."/>
        </authorList>
    </citation>
    <scope>NUCLEOTIDE SEQUENCE</scope>
</reference>